<reference evidence="1" key="1">
    <citation type="submission" date="2018-02" db="EMBL/GenBank/DDBJ databases">
        <title>Rhizophora mucronata_Transcriptome.</title>
        <authorList>
            <person name="Meera S.P."/>
            <person name="Sreeshan A."/>
            <person name="Augustine A."/>
        </authorList>
    </citation>
    <scope>NUCLEOTIDE SEQUENCE</scope>
    <source>
        <tissue evidence="1">Leaf</tissue>
    </source>
</reference>
<sequence length="15" mass="1864">MFLGKVWWKNALRSK</sequence>
<proteinExistence type="predicted"/>
<name>A0A2P2QBM0_RHIMU</name>
<dbReference type="EMBL" id="GGEC01083845">
    <property type="protein sequence ID" value="MBX64329.1"/>
    <property type="molecule type" value="Transcribed_RNA"/>
</dbReference>
<accession>A0A2P2QBM0</accession>
<evidence type="ECO:0000313" key="1">
    <source>
        <dbReference type="EMBL" id="MBX64329.1"/>
    </source>
</evidence>
<protein>
    <submittedName>
        <fullName evidence="1">Uncharacterized protein</fullName>
    </submittedName>
</protein>
<organism evidence="1">
    <name type="scientific">Rhizophora mucronata</name>
    <name type="common">Asiatic mangrove</name>
    <dbReference type="NCBI Taxonomy" id="61149"/>
    <lineage>
        <taxon>Eukaryota</taxon>
        <taxon>Viridiplantae</taxon>
        <taxon>Streptophyta</taxon>
        <taxon>Embryophyta</taxon>
        <taxon>Tracheophyta</taxon>
        <taxon>Spermatophyta</taxon>
        <taxon>Magnoliopsida</taxon>
        <taxon>eudicotyledons</taxon>
        <taxon>Gunneridae</taxon>
        <taxon>Pentapetalae</taxon>
        <taxon>rosids</taxon>
        <taxon>fabids</taxon>
        <taxon>Malpighiales</taxon>
        <taxon>Rhizophoraceae</taxon>
        <taxon>Rhizophora</taxon>
    </lineage>
</organism>